<dbReference type="PANTHER" id="PTHR10937:SF0">
    <property type="entry name" value="GLUTAMINE--FRUCTOSE-6-PHOSPHATE TRANSAMINASE (ISOMERIZING)"/>
    <property type="match status" value="1"/>
</dbReference>
<dbReference type="VEuPathDB" id="CryptoDB:ChTU502y2012_376g0065"/>
<organism evidence="10">
    <name type="scientific">Cryptosporidium hominis</name>
    <dbReference type="NCBI Taxonomy" id="237895"/>
    <lineage>
        <taxon>Eukaryota</taxon>
        <taxon>Sar</taxon>
        <taxon>Alveolata</taxon>
        <taxon>Apicomplexa</taxon>
        <taxon>Conoidasida</taxon>
        <taxon>Coccidia</taxon>
        <taxon>Eucoccidiorida</taxon>
        <taxon>Eimeriorina</taxon>
        <taxon>Cryptosporidiidae</taxon>
        <taxon>Cryptosporidium</taxon>
    </lineage>
</organism>
<dbReference type="CDD" id="cd00714">
    <property type="entry name" value="GFAT"/>
    <property type="match status" value="1"/>
</dbReference>
<evidence type="ECO:0000256" key="4">
    <source>
        <dbReference type="ARBA" id="ARBA00022576"/>
    </source>
</evidence>
<dbReference type="VEuPathDB" id="CryptoDB:CHUDEA1_3730"/>
<dbReference type="Gene3D" id="3.60.20.10">
    <property type="entry name" value="Glutamine Phosphoribosylpyrophosphate, subunit 1, domain 1"/>
    <property type="match status" value="1"/>
</dbReference>
<dbReference type="NCBIfam" id="TIGR01135">
    <property type="entry name" value="glmS"/>
    <property type="match status" value="1"/>
</dbReference>
<evidence type="ECO:0000256" key="3">
    <source>
        <dbReference type="ARBA" id="ARBA00016090"/>
    </source>
</evidence>
<proteinExistence type="predicted"/>
<dbReference type="Gene3D" id="3.40.50.10490">
    <property type="entry name" value="Glucose-6-phosphate isomerase like protein, domain 1"/>
    <property type="match status" value="2"/>
</dbReference>
<keyword evidence="4 10" id="KW-0032">Aminotransferase</keyword>
<evidence type="ECO:0000259" key="8">
    <source>
        <dbReference type="PROSITE" id="PS51278"/>
    </source>
</evidence>
<dbReference type="GO" id="GO:0004360">
    <property type="term" value="F:glutamine-fructose-6-phosphate transaminase (isomerizing) activity"/>
    <property type="evidence" value="ECO:0007669"/>
    <property type="project" value="UniProtKB-EC"/>
</dbReference>
<evidence type="ECO:0000259" key="9">
    <source>
        <dbReference type="PROSITE" id="PS51464"/>
    </source>
</evidence>
<evidence type="ECO:0000256" key="7">
    <source>
        <dbReference type="ARBA" id="ARBA00022962"/>
    </source>
</evidence>
<reference evidence="10" key="1">
    <citation type="submission" date="2015-08" db="EMBL/GenBank/DDBJ databases">
        <authorList>
            <person name="Babu N.S."/>
            <person name="Beckwith C.J."/>
            <person name="Beseler K.G."/>
            <person name="Brison A."/>
            <person name="Carone J.V."/>
            <person name="Caskin T.P."/>
            <person name="Diamond M."/>
            <person name="Durham M.E."/>
            <person name="Foxe J.M."/>
            <person name="Go M."/>
            <person name="Henderson B.A."/>
            <person name="Jones I.B."/>
            <person name="McGettigan J.A."/>
            <person name="Micheletti S.J."/>
            <person name="Nasrallah M.E."/>
            <person name="Ortiz D."/>
            <person name="Piller C.R."/>
            <person name="Privatt S.R."/>
            <person name="Schneider S.L."/>
            <person name="Sharp S."/>
            <person name="Smith T.C."/>
            <person name="Stanton J.D."/>
            <person name="Ullery H.E."/>
            <person name="Wilson R.J."/>
            <person name="Serrano M.G."/>
            <person name="Buck G."/>
            <person name="Lee V."/>
            <person name="Wang Y."/>
            <person name="Carvalho R."/>
            <person name="Voegtly L."/>
            <person name="Shi R."/>
            <person name="Duckworth R."/>
            <person name="Johnson A."/>
            <person name="Loviza R."/>
            <person name="Walstead R."/>
            <person name="Shah Z."/>
            <person name="Kiflezghi M."/>
            <person name="Wade K."/>
            <person name="Ball S.L."/>
            <person name="Bradley K.W."/>
            <person name="Asai D.J."/>
            <person name="Bowman C.A."/>
            <person name="Russell D.A."/>
            <person name="Pope W.H."/>
            <person name="Jacobs-Sera D."/>
            <person name="Hendrix R.W."/>
            <person name="Hatfull G.F."/>
        </authorList>
    </citation>
    <scope>NUCLEOTIDE SEQUENCE [LARGE SCALE GENOMIC DNA]</scope>
</reference>
<dbReference type="PROSITE" id="PS51278">
    <property type="entry name" value="GATASE_TYPE_2"/>
    <property type="match status" value="1"/>
</dbReference>
<dbReference type="Pfam" id="PF01380">
    <property type="entry name" value="SIS"/>
    <property type="match status" value="2"/>
</dbReference>
<dbReference type="GO" id="GO:0006487">
    <property type="term" value="P:protein N-linked glycosylation"/>
    <property type="evidence" value="ECO:0007669"/>
    <property type="project" value="TreeGrafter"/>
</dbReference>
<dbReference type="GO" id="GO:0006047">
    <property type="term" value="P:UDP-N-acetylglucosamine metabolic process"/>
    <property type="evidence" value="ECO:0007669"/>
    <property type="project" value="TreeGrafter"/>
</dbReference>
<dbReference type="EMBL" id="LN877947">
    <property type="protein sequence ID" value="CUV04328.1"/>
    <property type="molecule type" value="Genomic_DNA"/>
</dbReference>
<dbReference type="GO" id="GO:0097367">
    <property type="term" value="F:carbohydrate derivative binding"/>
    <property type="evidence" value="ECO:0007669"/>
    <property type="project" value="InterPro"/>
</dbReference>
<dbReference type="InterPro" id="IPR046348">
    <property type="entry name" value="SIS_dom_sf"/>
</dbReference>
<evidence type="ECO:0000256" key="6">
    <source>
        <dbReference type="ARBA" id="ARBA00022737"/>
    </source>
</evidence>
<dbReference type="InterPro" id="IPR001347">
    <property type="entry name" value="SIS_dom"/>
</dbReference>
<keyword evidence="6" id="KW-0677">Repeat</keyword>
<dbReference type="PANTHER" id="PTHR10937">
    <property type="entry name" value="GLUCOSAMINE--FRUCTOSE-6-PHOSPHATE AMINOTRANSFERASE, ISOMERIZING"/>
    <property type="match status" value="1"/>
</dbReference>
<feature type="domain" description="SIS" evidence="9">
    <location>
        <begin position="545"/>
        <end position="686"/>
    </location>
</feature>
<gene>
    <name evidence="10" type="ORF">CHUDEA1_3730</name>
</gene>
<evidence type="ECO:0000256" key="1">
    <source>
        <dbReference type="ARBA" id="ARBA00001031"/>
    </source>
</evidence>
<dbReference type="SUPFAM" id="SSF56235">
    <property type="entry name" value="N-terminal nucleophile aminohydrolases (Ntn hydrolases)"/>
    <property type="match status" value="1"/>
</dbReference>
<dbReference type="InterPro" id="IPR029055">
    <property type="entry name" value="Ntn_hydrolases_N"/>
</dbReference>
<dbReference type="EC" id="2.6.1.16" evidence="2"/>
<feature type="domain" description="SIS" evidence="9">
    <location>
        <begin position="373"/>
        <end position="512"/>
    </location>
</feature>
<dbReference type="InterPro" id="IPR005855">
    <property type="entry name" value="GFAT"/>
</dbReference>
<dbReference type="SUPFAM" id="SSF53697">
    <property type="entry name" value="SIS domain"/>
    <property type="match status" value="1"/>
</dbReference>
<dbReference type="InterPro" id="IPR035490">
    <property type="entry name" value="GlmS/FrlB_SIS"/>
</dbReference>
<dbReference type="VEuPathDB" id="CryptoDB:Chro.10420"/>
<dbReference type="OrthoDB" id="15235at2759"/>
<dbReference type="Pfam" id="PF13522">
    <property type="entry name" value="GATase_6"/>
    <property type="match status" value="1"/>
</dbReference>
<name>A0A0S4TCG6_CRYHO</name>
<feature type="domain" description="Glutamine amidotransferase type-2" evidence="8">
    <location>
        <begin position="84"/>
        <end position="307"/>
    </location>
</feature>
<dbReference type="AlphaFoldDB" id="A0A0S4TCG6"/>
<dbReference type="InterPro" id="IPR035466">
    <property type="entry name" value="GlmS/AgaS_SIS"/>
</dbReference>
<accession>A0A0S4TCG6</accession>
<dbReference type="InterPro" id="IPR047084">
    <property type="entry name" value="GFAT_N"/>
</dbReference>
<protein>
    <recommendedName>
        <fullName evidence="3">Glutamine--fructose-6-phosphate aminotransferase [isomerizing]</fullName>
        <ecNumber evidence="2">2.6.1.16</ecNumber>
    </recommendedName>
</protein>
<dbReference type="FunFam" id="3.40.50.10490:FF:000036">
    <property type="entry name" value="Glutamine-fructose-6-phosphate transaminase (Isomerizing), variant"/>
    <property type="match status" value="1"/>
</dbReference>
<dbReference type="NCBIfam" id="NF001484">
    <property type="entry name" value="PRK00331.1"/>
    <property type="match status" value="1"/>
</dbReference>
<sequence>MNFSSKYKFLVPIVNRINDDLKEKNEKSKFYRFERLTKTLKEDQKLDFLRGSRIFGMISESVGSLCKTGRKNSVFSVPNKVHCCGIIGYIGSGDAQKVLMQGIEILQNRGYDSCGMSTIDDQGELITTKYSSKESGDSIERLKNDSELLHGNHHIGIAHTRWATHGGKTDFNAHPHQDYKKRISIVHNGTIDNYCSLKSELMEKGIKFQSETDTEVIANLIGSYLDDGEDFQNAVQKALSRLQGTWGIAVLHKDYKDLMILARHGSPLLVGVQSGHIYIASETSALANYTNQYVALQDGEIALLSHEGINKLITPSRLLSIDHEKVESSPSPYLHWTLKEIYDQPHALARSLNFGGRISPYNNMVKLGGLDQRLDELKNVQNMILLGCGTSFHAALFAQLLMEHISGFNTVSAKDASEIFVTGFPREHAGAIAISQSGETADTVKAINIADKLGIPKISVVNVVGSMLARTTGCGVYLNAGREVAVASTKAFSTQVLVLSLIAAWFAQNRDSVISQRCQELLEAIHRVPISVGVSLQAKDQCEQIAEMIKDNNSIFVLGKGYGYPVALEGALKIKEISYIHSEGYSAGALKHGPFALIDKDSQTPVILVILSDENQSLMMNVAQQVKARGARVICITDDENLCKDIDCEKVLIPSNGPLTALNAVIPLQLIAYYLAIKRGINPDKPRGLAKAVTVF</sequence>
<dbReference type="CDD" id="cd05008">
    <property type="entry name" value="SIS_GlmS_GlmD_1"/>
    <property type="match status" value="1"/>
</dbReference>
<keyword evidence="5 10" id="KW-0808">Transferase</keyword>
<evidence type="ECO:0000256" key="5">
    <source>
        <dbReference type="ARBA" id="ARBA00022679"/>
    </source>
</evidence>
<dbReference type="InterPro" id="IPR017932">
    <property type="entry name" value="GATase_2_dom"/>
</dbReference>
<comment type="catalytic activity">
    <reaction evidence="1">
        <text>D-fructose 6-phosphate + L-glutamine = D-glucosamine 6-phosphate + L-glutamate</text>
        <dbReference type="Rhea" id="RHEA:13237"/>
        <dbReference type="ChEBI" id="CHEBI:29985"/>
        <dbReference type="ChEBI" id="CHEBI:58359"/>
        <dbReference type="ChEBI" id="CHEBI:58725"/>
        <dbReference type="ChEBI" id="CHEBI:61527"/>
        <dbReference type="EC" id="2.6.1.16"/>
    </reaction>
</comment>
<evidence type="ECO:0000313" key="10">
    <source>
        <dbReference type="EMBL" id="CUV04328.1"/>
    </source>
</evidence>
<dbReference type="FunFam" id="3.60.20.10:FF:000006">
    <property type="entry name" value="Glutamine--fructose-6-phosphate aminotransferase [isomerizing]"/>
    <property type="match status" value="1"/>
</dbReference>
<dbReference type="VEuPathDB" id="CryptoDB:GY17_00001388"/>
<dbReference type="PROSITE" id="PS51464">
    <property type="entry name" value="SIS"/>
    <property type="match status" value="2"/>
</dbReference>
<dbReference type="Proteomes" id="UP000199752">
    <property type="component" value="Chromosome 1"/>
</dbReference>
<dbReference type="CDD" id="cd05009">
    <property type="entry name" value="SIS_GlmS_GlmD_2"/>
    <property type="match status" value="1"/>
</dbReference>
<evidence type="ECO:0000256" key="2">
    <source>
        <dbReference type="ARBA" id="ARBA00012916"/>
    </source>
</evidence>
<keyword evidence="7" id="KW-0315">Glutamine amidotransferase</keyword>
<dbReference type="GO" id="GO:0006002">
    <property type="term" value="P:fructose 6-phosphate metabolic process"/>
    <property type="evidence" value="ECO:0007669"/>
    <property type="project" value="TreeGrafter"/>
</dbReference>